<dbReference type="AlphaFoldDB" id="A0A0A9DIZ3"/>
<name>A0A0A9DIZ3_ARUDO</name>
<feature type="region of interest" description="Disordered" evidence="1">
    <location>
        <begin position="1"/>
        <end position="25"/>
    </location>
</feature>
<reference evidence="2" key="2">
    <citation type="journal article" date="2015" name="Data Brief">
        <title>Shoot transcriptome of the giant reed, Arundo donax.</title>
        <authorList>
            <person name="Barrero R.A."/>
            <person name="Guerrero F.D."/>
            <person name="Moolhuijzen P."/>
            <person name="Goolsby J.A."/>
            <person name="Tidwell J."/>
            <person name="Bellgard S.E."/>
            <person name="Bellgard M.I."/>
        </authorList>
    </citation>
    <scope>NUCLEOTIDE SEQUENCE</scope>
    <source>
        <tissue evidence="2">Shoot tissue taken approximately 20 cm above the soil surface</tissue>
    </source>
</reference>
<reference evidence="2" key="1">
    <citation type="submission" date="2014-09" db="EMBL/GenBank/DDBJ databases">
        <authorList>
            <person name="Magalhaes I.L.F."/>
            <person name="Oliveira U."/>
            <person name="Santos F.R."/>
            <person name="Vidigal T.H.D.A."/>
            <person name="Brescovit A.D."/>
            <person name="Santos A.J."/>
        </authorList>
    </citation>
    <scope>NUCLEOTIDE SEQUENCE</scope>
    <source>
        <tissue evidence="2">Shoot tissue taken approximately 20 cm above the soil surface</tissue>
    </source>
</reference>
<dbReference type="EMBL" id="GBRH01211272">
    <property type="protein sequence ID" value="JAD86623.1"/>
    <property type="molecule type" value="Transcribed_RNA"/>
</dbReference>
<proteinExistence type="predicted"/>
<accession>A0A0A9DIZ3</accession>
<evidence type="ECO:0000313" key="2">
    <source>
        <dbReference type="EMBL" id="JAD86623.1"/>
    </source>
</evidence>
<protein>
    <submittedName>
        <fullName evidence="2">Uncharacterized protein</fullName>
    </submittedName>
</protein>
<sequence length="25" mass="3040">MNNKKQAWSFCKQGSQFHSNRQNRD</sequence>
<organism evidence="2">
    <name type="scientific">Arundo donax</name>
    <name type="common">Giant reed</name>
    <name type="synonym">Donax arundinaceus</name>
    <dbReference type="NCBI Taxonomy" id="35708"/>
    <lineage>
        <taxon>Eukaryota</taxon>
        <taxon>Viridiplantae</taxon>
        <taxon>Streptophyta</taxon>
        <taxon>Embryophyta</taxon>
        <taxon>Tracheophyta</taxon>
        <taxon>Spermatophyta</taxon>
        <taxon>Magnoliopsida</taxon>
        <taxon>Liliopsida</taxon>
        <taxon>Poales</taxon>
        <taxon>Poaceae</taxon>
        <taxon>PACMAD clade</taxon>
        <taxon>Arundinoideae</taxon>
        <taxon>Arundineae</taxon>
        <taxon>Arundo</taxon>
    </lineage>
</organism>
<evidence type="ECO:0000256" key="1">
    <source>
        <dbReference type="SAM" id="MobiDB-lite"/>
    </source>
</evidence>